<name>D2TJ47_CITRI</name>
<dbReference type="eggNOG" id="ENOG502ZWTQ">
    <property type="taxonomic scope" value="Bacteria"/>
</dbReference>
<sequence length="101" mass="11219">MGLRKKETLMTNYTALGEYTAYSEQARDAAGRRFAYMKNLASQLNRMAEQPDMVVQEEALQCAIADIIASENEMRAALEKANASAPLCNKPLITPDSLSRF</sequence>
<evidence type="ECO:0000313" key="1">
    <source>
        <dbReference type="EMBL" id="CBG87050.1"/>
    </source>
</evidence>
<dbReference type="KEGG" id="cro:ROD_02701"/>
<proteinExistence type="predicted"/>
<evidence type="ECO:0000313" key="2">
    <source>
        <dbReference type="Proteomes" id="UP000001889"/>
    </source>
</evidence>
<dbReference type="AlphaFoldDB" id="D2TJ47"/>
<gene>
    <name evidence="1" type="ordered locus">ROD_02701</name>
</gene>
<organism evidence="1 2">
    <name type="scientific">Citrobacter rodentium (strain ICC168)</name>
    <name type="common">Citrobacter freundii biotype 4280</name>
    <dbReference type="NCBI Taxonomy" id="637910"/>
    <lineage>
        <taxon>Bacteria</taxon>
        <taxon>Pseudomonadati</taxon>
        <taxon>Pseudomonadota</taxon>
        <taxon>Gammaproteobacteria</taxon>
        <taxon>Enterobacterales</taxon>
        <taxon>Enterobacteriaceae</taxon>
        <taxon>Citrobacter</taxon>
    </lineage>
</organism>
<dbReference type="STRING" id="637910.ROD_02701"/>
<dbReference type="EMBL" id="FN543502">
    <property type="protein sequence ID" value="CBG87050.1"/>
    <property type="molecule type" value="Genomic_DNA"/>
</dbReference>
<dbReference type="HOGENOM" id="CLU_186698_0_0_6"/>
<reference evidence="1 2" key="1">
    <citation type="journal article" date="2010" name="J. Bacteriol.">
        <title>The Citrobacter rodentium genome sequence reveals convergent evolution with human pathogenic Escherichia coli.</title>
        <authorList>
            <person name="Petty N.K."/>
            <person name="Bulgin R."/>
            <person name="Crepin V.F."/>
            <person name="Cerdeno-Tarraga A.M."/>
            <person name="Schroeder G.N."/>
            <person name="Quail M.A."/>
            <person name="Lennard N."/>
            <person name="Corton C."/>
            <person name="Barron A."/>
            <person name="Clark L."/>
            <person name="Toribio A.L."/>
            <person name="Parkhill J."/>
            <person name="Dougan G."/>
            <person name="Frankel G."/>
            <person name="Thomson N.R."/>
        </authorList>
    </citation>
    <scope>NUCLEOTIDE SEQUENCE [LARGE SCALE GENOMIC DNA]</scope>
    <source>
        <strain evidence="1 2">ICC168</strain>
    </source>
</reference>
<protein>
    <submittedName>
        <fullName evidence="1">Hypothetical prophage protein</fullName>
    </submittedName>
</protein>
<dbReference type="Proteomes" id="UP000001889">
    <property type="component" value="Chromosome"/>
</dbReference>
<keyword evidence="2" id="KW-1185">Reference proteome</keyword>
<accession>D2TJ47</accession>